<dbReference type="InterPro" id="IPR023753">
    <property type="entry name" value="FAD/NAD-binding_dom"/>
</dbReference>
<dbReference type="HOGENOM" id="CLU_016755_0_1_0"/>
<protein>
    <submittedName>
        <fullName evidence="9">Dihydrolipoamide dehydrogenase</fullName>
    </submittedName>
</protein>
<dbReference type="GO" id="GO:0004148">
    <property type="term" value="F:dihydrolipoyl dehydrogenase (NADH) activity"/>
    <property type="evidence" value="ECO:0007669"/>
    <property type="project" value="TreeGrafter"/>
</dbReference>
<reference evidence="9 10" key="1">
    <citation type="submission" date="2013-12" db="EMBL/GenBank/DDBJ databases">
        <authorList>
            <consortium name="DOE Joint Genome Institute"/>
            <person name="Eisen J."/>
            <person name="Huntemann M."/>
            <person name="Han J."/>
            <person name="Chen A."/>
            <person name="Kyrpides N."/>
            <person name="Mavromatis K."/>
            <person name="Markowitz V."/>
            <person name="Palaniappan K."/>
            <person name="Ivanova N."/>
            <person name="Schaumberg A."/>
            <person name="Pati A."/>
            <person name="Liolios K."/>
            <person name="Nordberg H.P."/>
            <person name="Cantor M.N."/>
            <person name="Hua S.X."/>
            <person name="Woyke T."/>
        </authorList>
    </citation>
    <scope>NUCLEOTIDE SEQUENCE [LARGE SCALE GENOMIC DNA]</scope>
    <source>
        <strain evidence="9 10">DSM 23557</strain>
    </source>
</reference>
<dbReference type="InterPro" id="IPR016156">
    <property type="entry name" value="FAD/NAD-linked_Rdtase_dimer_sf"/>
</dbReference>
<dbReference type="PRINTS" id="PR00411">
    <property type="entry name" value="PNDRDTASEI"/>
</dbReference>
<dbReference type="PANTHER" id="PTHR22912:SF151">
    <property type="entry name" value="DIHYDROLIPOYL DEHYDROGENASE, MITOCHONDRIAL"/>
    <property type="match status" value="1"/>
</dbReference>
<dbReference type="PROSITE" id="PS00076">
    <property type="entry name" value="PYRIDINE_REDOX_1"/>
    <property type="match status" value="1"/>
</dbReference>
<dbReference type="eggNOG" id="COG1249">
    <property type="taxonomic scope" value="Bacteria"/>
</dbReference>
<proteinExistence type="inferred from homology"/>
<dbReference type="InterPro" id="IPR050151">
    <property type="entry name" value="Class-I_Pyr_Nuc-Dis_Oxidored"/>
</dbReference>
<dbReference type="EMBL" id="CP007028">
    <property type="protein sequence ID" value="AHE96068.1"/>
    <property type="molecule type" value="Genomic_DNA"/>
</dbReference>
<keyword evidence="7" id="KW-0676">Redox-active center</keyword>
<keyword evidence="5" id="KW-0560">Oxidoreductase</keyword>
<dbReference type="KEGG" id="trd:THERU_04645"/>
<dbReference type="InterPro" id="IPR012999">
    <property type="entry name" value="Pyr_OxRdtase_I_AS"/>
</dbReference>
<gene>
    <name evidence="9" type="ORF">THERU_04645</name>
</gene>
<dbReference type="SUPFAM" id="SSF51905">
    <property type="entry name" value="FAD/NAD(P)-binding domain"/>
    <property type="match status" value="1"/>
</dbReference>
<dbReference type="PRINTS" id="PR00368">
    <property type="entry name" value="FADPNR"/>
</dbReference>
<evidence type="ECO:0000256" key="6">
    <source>
        <dbReference type="ARBA" id="ARBA00023157"/>
    </source>
</evidence>
<dbReference type="Pfam" id="PF07992">
    <property type="entry name" value="Pyr_redox_2"/>
    <property type="match status" value="2"/>
</dbReference>
<dbReference type="InterPro" id="IPR036188">
    <property type="entry name" value="FAD/NAD-bd_sf"/>
</dbReference>
<dbReference type="SUPFAM" id="SSF55424">
    <property type="entry name" value="FAD/NAD-linked reductases, dimerisation (C-terminal) domain"/>
    <property type="match status" value="1"/>
</dbReference>
<evidence type="ECO:0000313" key="9">
    <source>
        <dbReference type="EMBL" id="AHE96068.1"/>
    </source>
</evidence>
<keyword evidence="3" id="KW-0285">Flavoprotein</keyword>
<comment type="similarity">
    <text evidence="2">Belongs to the class-I pyridine nucleotide-disulfide oxidoreductase family.</text>
</comment>
<keyword evidence="6" id="KW-1015">Disulfide bond</keyword>
<feature type="domain" description="FAD/NAD(P)-binding" evidence="8">
    <location>
        <begin position="218"/>
        <end position="282"/>
    </location>
</feature>
<dbReference type="PANTHER" id="PTHR22912">
    <property type="entry name" value="DISULFIDE OXIDOREDUCTASE"/>
    <property type="match status" value="1"/>
</dbReference>
<dbReference type="GO" id="GO:0050660">
    <property type="term" value="F:flavin adenine dinucleotide binding"/>
    <property type="evidence" value="ECO:0007669"/>
    <property type="project" value="TreeGrafter"/>
</dbReference>
<dbReference type="STRING" id="75906.THERU_04645"/>
<dbReference type="Gene3D" id="3.50.50.60">
    <property type="entry name" value="FAD/NAD(P)-binding domain"/>
    <property type="match status" value="1"/>
</dbReference>
<dbReference type="AlphaFoldDB" id="W0DG98"/>
<keyword evidence="4" id="KW-0274">FAD</keyword>
<accession>W0DG98</accession>
<evidence type="ECO:0000313" key="10">
    <source>
        <dbReference type="Proteomes" id="UP000018914"/>
    </source>
</evidence>
<feature type="domain" description="FAD/NAD(P)-binding" evidence="8">
    <location>
        <begin position="4"/>
        <end position="217"/>
    </location>
</feature>
<name>W0DG98_9AQUI</name>
<evidence type="ECO:0000256" key="3">
    <source>
        <dbReference type="ARBA" id="ARBA00022630"/>
    </source>
</evidence>
<keyword evidence="10" id="KW-1185">Reference proteome</keyword>
<evidence type="ECO:0000259" key="8">
    <source>
        <dbReference type="Pfam" id="PF07992"/>
    </source>
</evidence>
<evidence type="ECO:0000256" key="7">
    <source>
        <dbReference type="ARBA" id="ARBA00023284"/>
    </source>
</evidence>
<comment type="cofactor">
    <cofactor evidence="1">
        <name>FAD</name>
        <dbReference type="ChEBI" id="CHEBI:57692"/>
    </cofactor>
</comment>
<evidence type="ECO:0000256" key="2">
    <source>
        <dbReference type="ARBA" id="ARBA00007532"/>
    </source>
</evidence>
<dbReference type="Proteomes" id="UP000018914">
    <property type="component" value="Chromosome"/>
</dbReference>
<dbReference type="GO" id="GO:0006103">
    <property type="term" value="P:2-oxoglutarate metabolic process"/>
    <property type="evidence" value="ECO:0007669"/>
    <property type="project" value="TreeGrafter"/>
</dbReference>
<sequence>MKHFDVVVVGSGPGGFTSALILARQGFKTALVEREKLGGTCLQRGCIPKEGMYQIARSAHFLKKRLGVSVPLDFEKALLKVRERINKIEENAKFLLKKEGIVLVEGSAKLVDEKVIKVGRNTYLKADHIILACGSRQKEAGVSAEDLLTGKVKPKGKILIEGSGATACELSFILSVFGFEVFLKVEGRLLKDYPVEEEFVEKLERELEMCGVKFTTTNEDADLLVKATGRVPNLCEEEFPFLERDEEGYVKVSPYMRTNLQNVYAVGDITKPMGASHAIAKAKSACQCIMGCPQPYRPELVPVVICSALELGFVGSMKEGRRIVKTLNANTKSFVNGWNGMISIIVDEEERLSYSSMLGECVSEPMNIASAIIGSALWDQFFFSNNYTHPSICESFSDLSLEFMFNLLNL</sequence>
<evidence type="ECO:0000256" key="5">
    <source>
        <dbReference type="ARBA" id="ARBA00023002"/>
    </source>
</evidence>
<organism evidence="10">
    <name type="scientific">Thermocrinis ruber</name>
    <dbReference type="NCBI Taxonomy" id="75906"/>
    <lineage>
        <taxon>Bacteria</taxon>
        <taxon>Pseudomonadati</taxon>
        <taxon>Aquificota</taxon>
        <taxon>Aquificia</taxon>
        <taxon>Aquificales</taxon>
        <taxon>Aquificaceae</taxon>
        <taxon>Thermocrinis</taxon>
    </lineage>
</organism>
<evidence type="ECO:0000256" key="4">
    <source>
        <dbReference type="ARBA" id="ARBA00022827"/>
    </source>
</evidence>
<evidence type="ECO:0000256" key="1">
    <source>
        <dbReference type="ARBA" id="ARBA00001974"/>
    </source>
</evidence>